<feature type="region of interest" description="Disordered" evidence="11">
    <location>
        <begin position="255"/>
        <end position="281"/>
    </location>
</feature>
<proteinExistence type="predicted"/>
<feature type="non-terminal residue" evidence="16">
    <location>
        <position position="902"/>
    </location>
</feature>
<keyword evidence="6" id="KW-0904">Protein phosphatase</keyword>
<dbReference type="InterPro" id="IPR000387">
    <property type="entry name" value="Tyr_Pase_dom"/>
</dbReference>
<name>A0A7L0QBR7_SETKR</name>
<evidence type="ECO:0000256" key="12">
    <source>
        <dbReference type="SAM" id="Phobius"/>
    </source>
</evidence>
<dbReference type="Gene3D" id="3.90.190.10">
    <property type="entry name" value="Protein tyrosine phosphatase superfamily"/>
    <property type="match status" value="2"/>
</dbReference>
<evidence type="ECO:0000256" key="10">
    <source>
        <dbReference type="ARBA" id="ARBA00051722"/>
    </source>
</evidence>
<keyword evidence="7 12" id="KW-1133">Transmembrane helix</keyword>
<dbReference type="InterPro" id="IPR000242">
    <property type="entry name" value="PTP_cat"/>
</dbReference>
<dbReference type="AlphaFoldDB" id="A0A7L0QBR7"/>
<dbReference type="GO" id="GO:0016020">
    <property type="term" value="C:membrane"/>
    <property type="evidence" value="ECO:0007669"/>
    <property type="project" value="UniProtKB-SubCell"/>
</dbReference>
<protein>
    <recommendedName>
        <fullName evidence="2">protein-tyrosine-phosphatase</fullName>
        <ecNumber evidence="2">3.1.3.48</ecNumber>
    </recommendedName>
</protein>
<evidence type="ECO:0000256" key="11">
    <source>
        <dbReference type="SAM" id="MobiDB-lite"/>
    </source>
</evidence>
<dbReference type="PANTHER" id="PTHR19134:SF208">
    <property type="entry name" value="RECEPTOR-TYPE TYROSINE-PROTEIN PHOSPHATASE T"/>
    <property type="match status" value="1"/>
</dbReference>
<dbReference type="GO" id="GO:0004725">
    <property type="term" value="F:protein tyrosine phosphatase activity"/>
    <property type="evidence" value="ECO:0007669"/>
    <property type="project" value="UniProtKB-EC"/>
</dbReference>
<keyword evidence="4" id="KW-0732">Signal</keyword>
<dbReference type="PANTHER" id="PTHR19134">
    <property type="entry name" value="RECEPTOR-TYPE TYROSINE-PROTEIN PHOSPHATASE"/>
    <property type="match status" value="1"/>
</dbReference>
<dbReference type="InterPro" id="IPR013783">
    <property type="entry name" value="Ig-like_fold"/>
</dbReference>
<accession>A0A7L0QBR7</accession>
<dbReference type="CDD" id="cd14630">
    <property type="entry name" value="R-PTPc-T-1"/>
    <property type="match status" value="1"/>
</dbReference>
<organism evidence="16 17">
    <name type="scientific">Setophaga kirtlandii</name>
    <name type="common">Kirtland's warbler</name>
    <name type="synonym">Dendroica kirtlandii</name>
    <dbReference type="NCBI Taxonomy" id="298831"/>
    <lineage>
        <taxon>Eukaryota</taxon>
        <taxon>Metazoa</taxon>
        <taxon>Chordata</taxon>
        <taxon>Craniata</taxon>
        <taxon>Vertebrata</taxon>
        <taxon>Euteleostomi</taxon>
        <taxon>Archelosauria</taxon>
        <taxon>Archosauria</taxon>
        <taxon>Dinosauria</taxon>
        <taxon>Saurischia</taxon>
        <taxon>Theropoda</taxon>
        <taxon>Coelurosauria</taxon>
        <taxon>Aves</taxon>
        <taxon>Neognathae</taxon>
        <taxon>Neoaves</taxon>
        <taxon>Telluraves</taxon>
        <taxon>Australaves</taxon>
        <taxon>Passeriformes</taxon>
        <taxon>Passeroidea</taxon>
        <taxon>Parulidae</taxon>
        <taxon>Setophaga</taxon>
    </lineage>
</organism>
<evidence type="ECO:0000256" key="5">
    <source>
        <dbReference type="ARBA" id="ARBA00022801"/>
    </source>
</evidence>
<dbReference type="CDD" id="cd00063">
    <property type="entry name" value="FN3"/>
    <property type="match status" value="1"/>
</dbReference>
<dbReference type="EMBL" id="VXAS01002770">
    <property type="protein sequence ID" value="NXL14378.1"/>
    <property type="molecule type" value="Genomic_DNA"/>
</dbReference>
<feature type="domain" description="Tyrosine-protein phosphatase" evidence="13">
    <location>
        <begin position="698"/>
        <end position="902"/>
    </location>
</feature>
<dbReference type="SUPFAM" id="SSF49265">
    <property type="entry name" value="Fibronectin type III"/>
    <property type="match status" value="1"/>
</dbReference>
<evidence type="ECO:0000256" key="4">
    <source>
        <dbReference type="ARBA" id="ARBA00022729"/>
    </source>
</evidence>
<dbReference type="PRINTS" id="PR00700">
    <property type="entry name" value="PRTYPHPHTASE"/>
</dbReference>
<reference evidence="16 17" key="1">
    <citation type="submission" date="2019-09" db="EMBL/GenBank/DDBJ databases">
        <title>Bird 10,000 Genomes (B10K) Project - Family phase.</title>
        <authorList>
            <person name="Zhang G."/>
        </authorList>
    </citation>
    <scope>NUCLEOTIDE SEQUENCE [LARGE SCALE GENOMIC DNA]</scope>
    <source>
        <strain evidence="16">B10K-DU-001-45</strain>
        <tissue evidence="16">Muscle</tissue>
    </source>
</reference>
<evidence type="ECO:0000256" key="3">
    <source>
        <dbReference type="ARBA" id="ARBA00022692"/>
    </source>
</evidence>
<evidence type="ECO:0000256" key="2">
    <source>
        <dbReference type="ARBA" id="ARBA00013064"/>
    </source>
</evidence>
<evidence type="ECO:0000256" key="8">
    <source>
        <dbReference type="ARBA" id="ARBA00023136"/>
    </source>
</evidence>
<dbReference type="InterPro" id="IPR003595">
    <property type="entry name" value="Tyr_Pase_cat"/>
</dbReference>
<dbReference type="PROSITE" id="PS50853">
    <property type="entry name" value="FN3"/>
    <property type="match status" value="1"/>
</dbReference>
<dbReference type="InterPro" id="IPR050348">
    <property type="entry name" value="Protein-Tyr_Phosphatase"/>
</dbReference>
<evidence type="ECO:0000313" key="17">
    <source>
        <dbReference type="Proteomes" id="UP000550059"/>
    </source>
</evidence>
<dbReference type="Gene3D" id="2.60.40.10">
    <property type="entry name" value="Immunoglobulins"/>
    <property type="match status" value="1"/>
</dbReference>
<feature type="domain" description="Tyrosine specific protein phosphatases" evidence="14">
    <location>
        <begin position="586"/>
        <end position="657"/>
    </location>
</feature>
<comment type="subcellular location">
    <subcellularLocation>
        <location evidence="1">Membrane</location>
        <topology evidence="1">Single-pass type I membrane protein</topology>
    </subcellularLocation>
</comment>
<dbReference type="InterPro" id="IPR003961">
    <property type="entry name" value="FN3_dom"/>
</dbReference>
<comment type="catalytic activity">
    <reaction evidence="10">
        <text>O-phospho-L-tyrosyl-[protein] + H2O = L-tyrosyl-[protein] + phosphate</text>
        <dbReference type="Rhea" id="RHEA:10684"/>
        <dbReference type="Rhea" id="RHEA-COMP:10136"/>
        <dbReference type="Rhea" id="RHEA-COMP:20101"/>
        <dbReference type="ChEBI" id="CHEBI:15377"/>
        <dbReference type="ChEBI" id="CHEBI:43474"/>
        <dbReference type="ChEBI" id="CHEBI:46858"/>
        <dbReference type="ChEBI" id="CHEBI:61978"/>
        <dbReference type="EC" id="3.1.3.48"/>
    </reaction>
</comment>
<evidence type="ECO:0000256" key="6">
    <source>
        <dbReference type="ARBA" id="ARBA00022912"/>
    </source>
</evidence>
<feature type="domain" description="Fibronectin type-III" evidence="15">
    <location>
        <begin position="1"/>
        <end position="71"/>
    </location>
</feature>
<comment type="caution">
    <text evidence="16">The sequence shown here is derived from an EMBL/GenBank/DDBJ whole genome shotgun (WGS) entry which is preliminary data.</text>
</comment>
<dbReference type="PROSITE" id="PS50055">
    <property type="entry name" value="TYR_PHOSPHATASE_PTP"/>
    <property type="match status" value="2"/>
</dbReference>
<dbReference type="PROSITE" id="PS50056">
    <property type="entry name" value="TYR_PHOSPHATASE_2"/>
    <property type="match status" value="1"/>
</dbReference>
<dbReference type="SUPFAM" id="SSF52799">
    <property type="entry name" value="(Phosphotyrosine protein) phosphatases II"/>
    <property type="match status" value="2"/>
</dbReference>
<gene>
    <name evidence="16" type="primary">Ptprt</name>
    <name evidence="16" type="ORF">SETKIR_R14124</name>
</gene>
<dbReference type="Proteomes" id="UP000550059">
    <property type="component" value="Unassembled WGS sequence"/>
</dbReference>
<dbReference type="SMART" id="SM00404">
    <property type="entry name" value="PTPc_motif"/>
    <property type="match status" value="1"/>
</dbReference>
<dbReference type="Pfam" id="PF23144">
    <property type="entry name" value="Fn3_PTPRU"/>
    <property type="match status" value="1"/>
</dbReference>
<dbReference type="FunFam" id="3.90.190.10:FF:000005">
    <property type="entry name" value="receptor-type tyrosine-protein phosphatase kappa isoform X1"/>
    <property type="match status" value="1"/>
</dbReference>
<keyword evidence="3 12" id="KW-0812">Transmembrane</keyword>
<feature type="transmembrane region" description="Helical" evidence="12">
    <location>
        <begin position="226"/>
        <end position="247"/>
    </location>
</feature>
<keyword evidence="17" id="KW-1185">Reference proteome</keyword>
<feature type="non-terminal residue" evidence="16">
    <location>
        <position position="1"/>
    </location>
</feature>
<evidence type="ECO:0000256" key="7">
    <source>
        <dbReference type="ARBA" id="ARBA00022989"/>
    </source>
</evidence>
<dbReference type="SMART" id="SM00194">
    <property type="entry name" value="PTPc"/>
    <property type="match status" value="2"/>
</dbReference>
<dbReference type="FunFam" id="3.90.190.10:FF:000003">
    <property type="entry name" value="receptor-type tyrosine-protein phosphatase kappa isoform X1"/>
    <property type="match status" value="1"/>
</dbReference>
<dbReference type="EC" id="3.1.3.48" evidence="2"/>
<dbReference type="Pfam" id="PF00102">
    <property type="entry name" value="Y_phosphatase"/>
    <property type="match status" value="2"/>
</dbReference>
<feature type="domain" description="Tyrosine-protein phosphatase" evidence="13">
    <location>
        <begin position="406"/>
        <end position="666"/>
    </location>
</feature>
<evidence type="ECO:0000256" key="1">
    <source>
        <dbReference type="ARBA" id="ARBA00004479"/>
    </source>
</evidence>
<evidence type="ECO:0000313" key="16">
    <source>
        <dbReference type="EMBL" id="NXL14378.1"/>
    </source>
</evidence>
<evidence type="ECO:0000256" key="9">
    <source>
        <dbReference type="ARBA" id="ARBA00023180"/>
    </source>
</evidence>
<dbReference type="InterPro" id="IPR029021">
    <property type="entry name" value="Prot-tyrosine_phosphatase-like"/>
</dbReference>
<keyword evidence="8 12" id="KW-0472">Membrane</keyword>
<evidence type="ECO:0000259" key="15">
    <source>
        <dbReference type="PROSITE" id="PS50853"/>
    </source>
</evidence>
<dbReference type="InterPro" id="IPR016130">
    <property type="entry name" value="Tyr_Pase_AS"/>
</dbReference>
<evidence type="ECO:0000259" key="14">
    <source>
        <dbReference type="PROSITE" id="PS50056"/>
    </source>
</evidence>
<sequence length="902" mass="102131">QITYKAVGSLDPSADLSSQRGKVFKLRNETHHLFVGLYPGTTYSFTIKASTVKGFGPPITTRIATKISAPSMPEYDTDSPLNETDTTITVMLKPAQSRGAPVSVYQLVVKEEKLQKARRAADIIECFSVPVSYKNASSLDSPHYFAAELKPINLPVTQPFTVGDNKTYNGYWNAPLSPLKSYSIYFQALSKANGETKINCVRLATKGMWNSNAVEPEKQVDSTVKMAGVIAGLLMFVIILLGAMLTIKRRKLAKKQKETQTSTQREMGPVASSDKTSTKLSAVHNEEAFSSSCQDVNGFTEQGCSDVLCTKELPWTSLVQENSLCPAEPSCHPCRVWGQTALQTPCRRDTDEGELAQPTLTIQTHPYRSCEPVEMSYPRGQFQPAIRVADLLQHITQMKRGQGYGFKEEYEALPEGQTASWDTAKEDENRNKNRYGNIISYDHSRVRLQLLDGDPHSDYINANYIDGYHRPRHYIATQGKFTLIWPMQETVKDFWRMIWQENSASVVMVTNLVEVGRVKCVRYWPDDTEVYGDIKVTLIETEPLAEYVIRTFTVQKKGYHEIREIRQFHFTSWPDHGVPCYATGLLGFVRQVKFLNPPEAGPIVVHCSAGAGRTGCFIAIDIMLDMAENEGVVDIFNCVRELRSQRVNLVQTEEQYVFVHDAILEACLCGNTAIPVCEFRSIYYNISRLDPQTNSSQIKDEFQTLNIVTPRVRPEDCSIGLLPRNHDKNRCMDVLPLDRCLPFLISVDGESSNYINAALMDSHKQPAAFIVTQHPLPNTITDFWRLVFDYNCSSVVMLNEMDAAQLCMQYWPEKTSCCYGPIQVEFVSADIDEDIINRIFRICNMARPQDGYRIVQHLQYIGWPAYRDTPPSKRSLLKVVRRLEKWQEQYDGRDGRTVVHCL</sequence>
<evidence type="ECO:0000259" key="13">
    <source>
        <dbReference type="PROSITE" id="PS50055"/>
    </source>
</evidence>
<dbReference type="InterPro" id="IPR036116">
    <property type="entry name" value="FN3_sf"/>
</dbReference>
<dbReference type="InterPro" id="IPR057598">
    <property type="entry name" value="Fn3_PTPRU"/>
</dbReference>
<dbReference type="PROSITE" id="PS00383">
    <property type="entry name" value="TYR_PHOSPHATASE_1"/>
    <property type="match status" value="1"/>
</dbReference>
<keyword evidence="5" id="KW-0378">Hydrolase</keyword>
<keyword evidence="9" id="KW-0325">Glycoprotein</keyword>